<dbReference type="InterPro" id="IPR036278">
    <property type="entry name" value="Sialidase_sf"/>
</dbReference>
<feature type="domain" description="Sialidase" evidence="1">
    <location>
        <begin position="1"/>
        <end position="150"/>
    </location>
</feature>
<sequence>MIIYSTDNDSAWTLSEDISPAECLNPRVTEWEGTLLMIVDCEDGQRVHESCDTGTTWTEAIGRLPGVWVNARSGVSQKESLHVDALITATIEGGRVMLYTRRGHASGKKRATALCLWVTDNNRTFSVGPVAVYKAANWMLASTLLHSDGNLHLLQRRDNGEGRVTSLSRLTEELSAIKSVLSNWVQNDLFFSSLSMPTACLVAVLSDAANND</sequence>
<dbReference type="EMBL" id="AHKC01014213">
    <property type="protein sequence ID" value="EKF29030.1"/>
    <property type="molecule type" value="Genomic_DNA"/>
</dbReference>
<feature type="non-terminal residue" evidence="2">
    <location>
        <position position="212"/>
    </location>
</feature>
<proteinExistence type="predicted"/>
<dbReference type="OrthoDB" id="10435115at2759"/>
<dbReference type="AlphaFoldDB" id="K2MPL2"/>
<dbReference type="CDD" id="cd15482">
    <property type="entry name" value="Sialidase_non-viral"/>
    <property type="match status" value="1"/>
</dbReference>
<dbReference type="SUPFAM" id="SSF50939">
    <property type="entry name" value="Sialidases"/>
    <property type="match status" value="1"/>
</dbReference>
<dbReference type="Proteomes" id="UP000007350">
    <property type="component" value="Unassembled WGS sequence"/>
</dbReference>
<evidence type="ECO:0000313" key="2">
    <source>
        <dbReference type="EMBL" id="EKF29030.1"/>
    </source>
</evidence>
<protein>
    <submittedName>
        <fullName evidence="2">Trans-sialidase, putative</fullName>
    </submittedName>
</protein>
<dbReference type="InterPro" id="IPR008377">
    <property type="entry name" value="Sialidase_trypan"/>
</dbReference>
<evidence type="ECO:0000259" key="1">
    <source>
        <dbReference type="Pfam" id="PF13859"/>
    </source>
</evidence>
<dbReference type="InterPro" id="IPR011040">
    <property type="entry name" value="Sialidase"/>
</dbReference>
<dbReference type="Gene3D" id="2.120.10.10">
    <property type="match status" value="1"/>
</dbReference>
<dbReference type="Pfam" id="PF13859">
    <property type="entry name" value="BNR_3"/>
    <property type="match status" value="1"/>
</dbReference>
<dbReference type="PRINTS" id="PR01803">
    <property type="entry name" value="TCSIALIDASE"/>
</dbReference>
<organism evidence="2 3">
    <name type="scientific">Trypanosoma cruzi marinkellei</name>
    <dbReference type="NCBI Taxonomy" id="85056"/>
    <lineage>
        <taxon>Eukaryota</taxon>
        <taxon>Discoba</taxon>
        <taxon>Euglenozoa</taxon>
        <taxon>Kinetoplastea</taxon>
        <taxon>Metakinetoplastina</taxon>
        <taxon>Trypanosomatida</taxon>
        <taxon>Trypanosomatidae</taxon>
        <taxon>Trypanosoma</taxon>
        <taxon>Schizotrypanum</taxon>
    </lineage>
</organism>
<evidence type="ECO:0000313" key="3">
    <source>
        <dbReference type="Proteomes" id="UP000007350"/>
    </source>
</evidence>
<dbReference type="GO" id="GO:0004308">
    <property type="term" value="F:exo-alpha-sialidase activity"/>
    <property type="evidence" value="ECO:0007669"/>
    <property type="project" value="InterPro"/>
</dbReference>
<keyword evidence="3" id="KW-1185">Reference proteome</keyword>
<gene>
    <name evidence="2" type="ORF">MOQ_007202</name>
</gene>
<accession>K2MPL2</accession>
<reference evidence="2 3" key="1">
    <citation type="journal article" date="2012" name="BMC Genomics">
        <title>Comparative genomic analysis of human infective Trypanosoma cruzi lineages with the bat-restricted subspecies T. cruzi marinkellei.</title>
        <authorList>
            <person name="Franzen O."/>
            <person name="Talavera-Lopez C."/>
            <person name="Ochaya S."/>
            <person name="Butler C.E."/>
            <person name="Messenger L.A."/>
            <person name="Lewis M.D."/>
            <person name="Llewellyn M.S."/>
            <person name="Marinkelle C.J."/>
            <person name="Tyler K.M."/>
            <person name="Miles M.A."/>
            <person name="Andersson B."/>
        </authorList>
    </citation>
    <scope>NUCLEOTIDE SEQUENCE [LARGE SCALE GENOMIC DNA]</scope>
    <source>
        <strain evidence="2 3">B7</strain>
    </source>
</reference>
<comment type="caution">
    <text evidence="2">The sequence shown here is derived from an EMBL/GenBank/DDBJ whole genome shotgun (WGS) entry which is preliminary data.</text>
</comment>
<name>K2MPL2_TRYCR</name>